<evidence type="ECO:0000256" key="10">
    <source>
        <dbReference type="ARBA" id="ARBA00022786"/>
    </source>
</evidence>
<dbReference type="GO" id="GO:0046872">
    <property type="term" value="F:metal ion binding"/>
    <property type="evidence" value="ECO:0007669"/>
    <property type="project" value="UniProtKB-KW"/>
</dbReference>
<evidence type="ECO:0000256" key="7">
    <source>
        <dbReference type="ARBA" id="ARBA00022553"/>
    </source>
</evidence>
<evidence type="ECO:0000256" key="13">
    <source>
        <dbReference type="ARBA" id="ARBA00022833"/>
    </source>
</evidence>
<dbReference type="InterPro" id="IPR036859">
    <property type="entry name" value="CAP-Gly_dom_sf"/>
</dbReference>
<dbReference type="PANTHER" id="PTHR11830">
    <property type="entry name" value="40S RIBOSOMAL PROTEIN S3A"/>
    <property type="match status" value="1"/>
</dbReference>
<keyword evidence="7" id="KW-0597">Phosphoprotein</keyword>
<dbReference type="GO" id="GO:0016579">
    <property type="term" value="P:protein deubiquitination"/>
    <property type="evidence" value="ECO:0007669"/>
    <property type="project" value="InterPro"/>
</dbReference>
<evidence type="ECO:0000256" key="6">
    <source>
        <dbReference type="ARBA" id="ARBA00022490"/>
    </source>
</evidence>
<dbReference type="FunFam" id="2.30.30.190:FF:000020">
    <property type="entry name" value="Cylindromatosis, isoform D"/>
    <property type="match status" value="1"/>
</dbReference>
<feature type="domain" description="USP" evidence="14">
    <location>
        <begin position="549"/>
        <end position="907"/>
    </location>
</feature>
<dbReference type="GO" id="GO:0006508">
    <property type="term" value="P:proteolysis"/>
    <property type="evidence" value="ECO:0007669"/>
    <property type="project" value="UniProtKB-KW"/>
</dbReference>
<keyword evidence="16" id="KW-1185">Reference proteome</keyword>
<keyword evidence="10" id="KW-0833">Ubl conjugation pathway</keyword>
<evidence type="ECO:0000259" key="14">
    <source>
        <dbReference type="PROSITE" id="PS50235"/>
    </source>
</evidence>
<sequence>MNSKDSEYGILAQNVLLKEIPKGGQRTALLGQIVRIEDKLKDGNYVLRFLTEINTWELNRFSCSQENVVCIPEKLWLYIASIQSPQERIKLAKNKALCEKLKSVGKDMVVGFMDTNDVYLGRVRYMGPVKGMGYCFGIELHEKKINNNCNGSCANIPYFSCTPGYGVFTSIERVRPLNYPSVGNDAPGTKQVSEIDDYLDRRISSIMNNDPKPHHEEIVTKYGEYPRKQTQSMPPKNSRNSRSLQNILDVDSRSINTNNDFDQNTVIQPDKTHLMPEGEKIKNKDIDLIDVIGTWSGSSDSAQLQQFSNLKKGLDKNDNIKEKYVHVENNTLGRRNKSINPLSHFLDGNNTMRKSKFYTNEVAEMNFKEHTKTLTKKQENSKKINEKSEQLAKTSTSTFYVNDKPKYHDPQPGTTNDLVVGSLVEVLNDVSRYPLYGVVRWMGVDNETNFILVGVELEEEQSQLPLTLTDGTHNGERFFSCASNRALFVPLEQCHKDSRFQDGAPTPVHQATAAAAAPDQIDCPVIPGAVAPLCMPTEEDVEAVCGKYRGIQGHHNSCYLDVTLFSMFTYTAVFDSLLFRPKNVDDIDDYEEVQRVLREEIVNPLRKNLFVSADHVMKLRRLLDRLSSVSGLTSEEKDPEEFLNSLLAQILKAEPFLKLNSGQEAFHYQLFVEKDADLTLPSVQQLFEQSFLTSNIKLKEVPSCLIIQMPRFGKSYKMYPRILPSQLLDVTDIIEGSPRQCIVCGTLARYECRECFDDYSNAGLESTAFCVECLKTAHHHERRKHHRPVRLEVAQDFSMMQDAYKPPRLFMELFAVICIETSHYVAFVKCGVGHEAPWCFFDSMADRKGEKNGYNIPEMVACPDVSRWLSDDRICRQLHEEFPLDRHLPEHARRLLCDAYICMYQSSDVMMYR</sequence>
<keyword evidence="9" id="KW-0479">Metal-binding</keyword>
<dbReference type="InterPro" id="IPR000938">
    <property type="entry name" value="CAP-Gly_domain"/>
</dbReference>
<dbReference type="InterPro" id="IPR028889">
    <property type="entry name" value="USP"/>
</dbReference>
<dbReference type="InterPro" id="IPR038765">
    <property type="entry name" value="Papain-like_cys_pep_sf"/>
</dbReference>
<evidence type="ECO:0000256" key="3">
    <source>
        <dbReference type="ARBA" id="ARBA00004556"/>
    </source>
</evidence>
<dbReference type="GO" id="GO:0048471">
    <property type="term" value="C:perinuclear region of cytoplasm"/>
    <property type="evidence" value="ECO:0007669"/>
    <property type="project" value="UniProtKB-SubCell"/>
</dbReference>
<reference evidence="15 16" key="1">
    <citation type="journal article" date="2023" name="Insect Mol. Biol.">
        <title>Genome sequencing provides insights into the evolution of gene families encoding plant cell wall-degrading enzymes in longhorned beetles.</title>
        <authorList>
            <person name="Shin N.R."/>
            <person name="Okamura Y."/>
            <person name="Kirsch R."/>
            <person name="Pauchet Y."/>
        </authorList>
    </citation>
    <scope>NUCLEOTIDE SEQUENCE [LARGE SCALE GENOMIC DNA]</scope>
    <source>
        <strain evidence="15">EAD_L_NR</strain>
    </source>
</reference>
<keyword evidence="11" id="KW-0378">Hydrolase</keyword>
<keyword evidence="6" id="KW-0963">Cytoplasm</keyword>
<evidence type="ECO:0000256" key="12">
    <source>
        <dbReference type="ARBA" id="ARBA00022807"/>
    </source>
</evidence>
<dbReference type="GO" id="GO:0005813">
    <property type="term" value="C:centrosome"/>
    <property type="evidence" value="ECO:0007669"/>
    <property type="project" value="UniProtKB-SubCell"/>
</dbReference>
<evidence type="ECO:0000256" key="5">
    <source>
        <dbReference type="ARBA" id="ARBA00012759"/>
    </source>
</evidence>
<evidence type="ECO:0000313" key="15">
    <source>
        <dbReference type="EMBL" id="KAJ8920977.1"/>
    </source>
</evidence>
<dbReference type="Pfam" id="PF01302">
    <property type="entry name" value="CAP_GLY"/>
    <property type="match status" value="2"/>
</dbReference>
<dbReference type="EMBL" id="JANEYG010000012">
    <property type="protein sequence ID" value="KAJ8920977.1"/>
    <property type="molecule type" value="Genomic_DNA"/>
</dbReference>
<dbReference type="InterPro" id="IPR001394">
    <property type="entry name" value="Peptidase_C19_UCH"/>
</dbReference>
<dbReference type="FunFam" id="3.90.70.10:FF:000009">
    <property type="entry name" value="Putative ubiquitin carboxyl-terminal hydrolase CYLD"/>
    <property type="match status" value="1"/>
</dbReference>
<dbReference type="Gene3D" id="3.90.70.10">
    <property type="entry name" value="Cysteine proteinases"/>
    <property type="match status" value="1"/>
</dbReference>
<dbReference type="SUPFAM" id="SSF74924">
    <property type="entry name" value="Cap-Gly domain"/>
    <property type="match status" value="2"/>
</dbReference>
<dbReference type="SMART" id="SM01052">
    <property type="entry name" value="CAP_GLY"/>
    <property type="match status" value="2"/>
</dbReference>
<organism evidence="15 16">
    <name type="scientific">Exocentrus adspersus</name>
    <dbReference type="NCBI Taxonomy" id="1586481"/>
    <lineage>
        <taxon>Eukaryota</taxon>
        <taxon>Metazoa</taxon>
        <taxon>Ecdysozoa</taxon>
        <taxon>Arthropoda</taxon>
        <taxon>Hexapoda</taxon>
        <taxon>Insecta</taxon>
        <taxon>Pterygota</taxon>
        <taxon>Neoptera</taxon>
        <taxon>Endopterygota</taxon>
        <taxon>Coleoptera</taxon>
        <taxon>Polyphaga</taxon>
        <taxon>Cucujiformia</taxon>
        <taxon>Chrysomeloidea</taxon>
        <taxon>Cerambycidae</taxon>
        <taxon>Lamiinae</taxon>
        <taxon>Acanthocinini</taxon>
        <taxon>Exocentrus</taxon>
    </lineage>
</organism>
<dbReference type="Gene3D" id="2.30.30.190">
    <property type="entry name" value="CAP Gly-rich-like domain"/>
    <property type="match status" value="2"/>
</dbReference>
<comment type="subcellular location">
    <subcellularLocation>
        <location evidence="2">Cytoplasm</location>
        <location evidence="2">Cytoskeleton</location>
        <location evidence="2">Microtubule organizing center</location>
        <location evidence="2">Centrosome</location>
    </subcellularLocation>
    <subcellularLocation>
        <location evidence="3">Cytoplasm</location>
        <location evidence="3">Perinuclear region</location>
    </subcellularLocation>
</comment>
<evidence type="ECO:0000256" key="9">
    <source>
        <dbReference type="ARBA" id="ARBA00022723"/>
    </source>
</evidence>
<dbReference type="PROSITE" id="PS50235">
    <property type="entry name" value="USP_3"/>
    <property type="match status" value="1"/>
</dbReference>
<evidence type="ECO:0000313" key="16">
    <source>
        <dbReference type="Proteomes" id="UP001159042"/>
    </source>
</evidence>
<evidence type="ECO:0000256" key="1">
    <source>
        <dbReference type="ARBA" id="ARBA00000707"/>
    </source>
</evidence>
<keyword evidence="13" id="KW-0862">Zinc</keyword>
<proteinExistence type="inferred from homology"/>
<keyword evidence="8" id="KW-0645">Protease</keyword>
<dbReference type="Pfam" id="PF00443">
    <property type="entry name" value="UCH"/>
    <property type="match status" value="1"/>
</dbReference>
<evidence type="ECO:0000256" key="11">
    <source>
        <dbReference type="ARBA" id="ARBA00022801"/>
    </source>
</evidence>
<comment type="caution">
    <text evidence="15">The sequence shown here is derived from an EMBL/GenBank/DDBJ whole genome shotgun (WGS) entry which is preliminary data.</text>
</comment>
<evidence type="ECO:0000256" key="8">
    <source>
        <dbReference type="ARBA" id="ARBA00022670"/>
    </source>
</evidence>
<dbReference type="Proteomes" id="UP001159042">
    <property type="component" value="Unassembled WGS sequence"/>
</dbReference>
<dbReference type="GO" id="GO:0004843">
    <property type="term" value="F:cysteine-type deubiquitinase activity"/>
    <property type="evidence" value="ECO:0007669"/>
    <property type="project" value="UniProtKB-EC"/>
</dbReference>
<evidence type="ECO:0000256" key="2">
    <source>
        <dbReference type="ARBA" id="ARBA00004300"/>
    </source>
</evidence>
<accession>A0AAV8W478</accession>
<dbReference type="AlphaFoldDB" id="A0AAV8W478"/>
<comment type="catalytic activity">
    <reaction evidence="1">
        <text>Thiol-dependent hydrolysis of ester, thioester, amide, peptide and isopeptide bonds formed by the C-terminal Gly of ubiquitin (a 76-residue protein attached to proteins as an intracellular targeting signal).</text>
        <dbReference type="EC" id="3.4.19.12"/>
    </reaction>
</comment>
<gene>
    <name evidence="15" type="ORF">NQ315_015772</name>
</gene>
<name>A0AAV8W478_9CUCU</name>
<evidence type="ECO:0000256" key="4">
    <source>
        <dbReference type="ARBA" id="ARBA00009085"/>
    </source>
</evidence>
<comment type="similarity">
    <text evidence="4">Belongs to the peptidase C19 family.</text>
</comment>
<dbReference type="EC" id="3.4.19.12" evidence="5"/>
<protein>
    <recommendedName>
        <fullName evidence="5">ubiquitinyl hydrolase 1</fullName>
        <ecNumber evidence="5">3.4.19.12</ecNumber>
    </recommendedName>
</protein>
<keyword evidence="12" id="KW-0788">Thiol protease</keyword>
<dbReference type="SUPFAM" id="SSF54001">
    <property type="entry name" value="Cysteine proteinases"/>
    <property type="match status" value="1"/>
</dbReference>